<evidence type="ECO:0000256" key="6">
    <source>
        <dbReference type="ARBA" id="ARBA00022989"/>
    </source>
</evidence>
<accession>A0A0F8B4W3</accession>
<keyword evidence="6 9" id="KW-1133">Transmembrane helix</keyword>
<evidence type="ECO:0000256" key="3">
    <source>
        <dbReference type="ARBA" id="ARBA00017057"/>
    </source>
</evidence>
<dbReference type="PANTHER" id="PTHR13085:SF0">
    <property type="entry name" value="SIGNAL PEPTIDASE COMPLEX SUBUNIT 2"/>
    <property type="match status" value="1"/>
</dbReference>
<dbReference type="Pfam" id="PF06703">
    <property type="entry name" value="SPC25"/>
    <property type="match status" value="1"/>
</dbReference>
<dbReference type="EMBL" id="LBBL01000021">
    <property type="protein sequence ID" value="KKF96991.1"/>
    <property type="molecule type" value="Genomic_DNA"/>
</dbReference>
<comment type="similarity">
    <text evidence="2">Belongs to the SPCS2 family.</text>
</comment>
<dbReference type="GO" id="GO:0006465">
    <property type="term" value="P:signal peptide processing"/>
    <property type="evidence" value="ECO:0007669"/>
    <property type="project" value="InterPro"/>
</dbReference>
<keyword evidence="11" id="KW-1185">Reference proteome</keyword>
<keyword evidence="5" id="KW-0256">Endoplasmic reticulum</keyword>
<comment type="function">
    <text evidence="8">Component of the signal peptidase complex (SPC) which catalyzes the cleavage of N-terminal signal sequences from nascent proteins as they are translocated into the lumen of the endoplasmic reticulum. Enhances the enzymatic activity of SPC and facilitates the interactions between different components of the translocation site.</text>
</comment>
<evidence type="ECO:0000256" key="7">
    <source>
        <dbReference type="ARBA" id="ARBA00023136"/>
    </source>
</evidence>
<evidence type="ECO:0000256" key="4">
    <source>
        <dbReference type="ARBA" id="ARBA00022692"/>
    </source>
</evidence>
<comment type="caution">
    <text evidence="10">The sequence shown here is derived from an EMBL/GenBank/DDBJ whole genome shotgun (WGS) entry which is preliminary data.</text>
</comment>
<evidence type="ECO:0000256" key="9">
    <source>
        <dbReference type="SAM" id="Phobius"/>
    </source>
</evidence>
<evidence type="ECO:0000256" key="8">
    <source>
        <dbReference type="ARBA" id="ARBA00045608"/>
    </source>
</evidence>
<dbReference type="AlphaFoldDB" id="A0A0F8B4W3"/>
<gene>
    <name evidence="10" type="primary">SPC2</name>
    <name evidence="10" type="ORF">CFO_g646</name>
</gene>
<organism evidence="10 11">
    <name type="scientific">Ceratocystis fimbriata f. sp. platani</name>
    <dbReference type="NCBI Taxonomy" id="88771"/>
    <lineage>
        <taxon>Eukaryota</taxon>
        <taxon>Fungi</taxon>
        <taxon>Dikarya</taxon>
        <taxon>Ascomycota</taxon>
        <taxon>Pezizomycotina</taxon>
        <taxon>Sordariomycetes</taxon>
        <taxon>Hypocreomycetidae</taxon>
        <taxon>Microascales</taxon>
        <taxon>Ceratocystidaceae</taxon>
        <taxon>Ceratocystis</taxon>
    </lineage>
</organism>
<keyword evidence="4 9" id="KW-0812">Transmembrane</keyword>
<dbReference type="GO" id="GO:0045047">
    <property type="term" value="P:protein targeting to ER"/>
    <property type="evidence" value="ECO:0007669"/>
    <property type="project" value="TreeGrafter"/>
</dbReference>
<dbReference type="GO" id="GO:0005787">
    <property type="term" value="C:signal peptidase complex"/>
    <property type="evidence" value="ECO:0007669"/>
    <property type="project" value="InterPro"/>
</dbReference>
<name>A0A0F8B4W3_CERFI</name>
<reference evidence="10 11" key="1">
    <citation type="submission" date="2015-04" db="EMBL/GenBank/DDBJ databases">
        <title>Genome sequence of Ceratocystis platani, a major pathogen of plane trees.</title>
        <authorList>
            <person name="Belbahri L."/>
        </authorList>
    </citation>
    <scope>NUCLEOTIDE SEQUENCE [LARGE SCALE GENOMIC DNA]</scope>
    <source>
        <strain evidence="10 11">CFO</strain>
    </source>
</reference>
<dbReference type="InterPro" id="IPR009582">
    <property type="entry name" value="Spc2/SPCS2"/>
</dbReference>
<evidence type="ECO:0000256" key="2">
    <source>
        <dbReference type="ARBA" id="ARBA00007324"/>
    </source>
</evidence>
<sequence length="220" mass="24021">MASDRISIYSLPDLKNTSDDAIPNYLNSLKFKQNHNLTDVRLGLGYAAIITAGVCFAWDRYFGFEATKTYTAIAVALYASLNGLMTLWSYFFEINIVYEGTAPDGSRLSISTSTKKGSPNYKVNATVISKAGKSRNMEFQVPFSAWFDETGLFVALPFQQMLATNVALIGSIDPERVVDIHKQLSGMSPEMLDALLAGASNDSAATTTATEANATIEKRR</sequence>
<feature type="transmembrane region" description="Helical" evidence="9">
    <location>
        <begin position="70"/>
        <end position="91"/>
    </location>
</feature>
<dbReference type="OrthoDB" id="29558at2759"/>
<dbReference type="PANTHER" id="PTHR13085">
    <property type="entry name" value="MICROSOMAL SIGNAL PEPTIDASE 25 KDA SUBUNIT"/>
    <property type="match status" value="1"/>
</dbReference>
<evidence type="ECO:0000256" key="5">
    <source>
        <dbReference type="ARBA" id="ARBA00022824"/>
    </source>
</evidence>
<proteinExistence type="inferred from homology"/>
<evidence type="ECO:0000256" key="1">
    <source>
        <dbReference type="ARBA" id="ARBA00004477"/>
    </source>
</evidence>
<comment type="subcellular location">
    <subcellularLocation>
        <location evidence="1">Endoplasmic reticulum membrane</location>
        <topology evidence="1">Multi-pass membrane protein</topology>
    </subcellularLocation>
</comment>
<keyword evidence="7 9" id="KW-0472">Membrane</keyword>
<feature type="transmembrane region" description="Helical" evidence="9">
    <location>
        <begin position="40"/>
        <end position="58"/>
    </location>
</feature>
<dbReference type="Proteomes" id="UP000034841">
    <property type="component" value="Unassembled WGS sequence"/>
</dbReference>
<evidence type="ECO:0000313" key="10">
    <source>
        <dbReference type="EMBL" id="KKF96991.1"/>
    </source>
</evidence>
<evidence type="ECO:0000313" key="11">
    <source>
        <dbReference type="Proteomes" id="UP000034841"/>
    </source>
</evidence>
<protein>
    <recommendedName>
        <fullName evidence="3">Signal peptidase complex subunit 2</fullName>
    </recommendedName>
</protein>